<evidence type="ECO:0000313" key="3">
    <source>
        <dbReference type="Proteomes" id="UP000053119"/>
    </source>
</evidence>
<dbReference type="AlphaFoldDB" id="A0A091J1J9"/>
<dbReference type="STRING" id="188379.A0A091J1J9"/>
<feature type="region of interest" description="Disordered" evidence="1">
    <location>
        <begin position="65"/>
        <end position="84"/>
    </location>
</feature>
<keyword evidence="3" id="KW-1185">Reference proteome</keyword>
<evidence type="ECO:0000256" key="1">
    <source>
        <dbReference type="SAM" id="MobiDB-lite"/>
    </source>
</evidence>
<gene>
    <name evidence="2" type="ORF">Z169_11481</name>
</gene>
<protein>
    <submittedName>
        <fullName evidence="2">Uncharacterized protein</fullName>
    </submittedName>
</protein>
<dbReference type="Proteomes" id="UP000053119">
    <property type="component" value="Unassembled WGS sequence"/>
</dbReference>
<sequence>MDLSHSLDSSSVTCSAALPDSSRLTVVPVSKSLSIEGNIMPEKSSVWSESSLIFEEKTVEEIAGERNQVESSSWSSSSQQPEIRPLQDLTNARTLNSFSSEEVSGCLSRRRRDPGCYAEPKL</sequence>
<feature type="region of interest" description="Disordered" evidence="1">
    <location>
        <begin position="99"/>
        <end position="122"/>
    </location>
</feature>
<organism evidence="2 3">
    <name type="scientific">Egretta garzetta</name>
    <name type="common">Little egret</name>
    <dbReference type="NCBI Taxonomy" id="188379"/>
    <lineage>
        <taxon>Eukaryota</taxon>
        <taxon>Metazoa</taxon>
        <taxon>Chordata</taxon>
        <taxon>Craniata</taxon>
        <taxon>Vertebrata</taxon>
        <taxon>Euteleostomi</taxon>
        <taxon>Archelosauria</taxon>
        <taxon>Archosauria</taxon>
        <taxon>Dinosauria</taxon>
        <taxon>Saurischia</taxon>
        <taxon>Theropoda</taxon>
        <taxon>Coelurosauria</taxon>
        <taxon>Aves</taxon>
        <taxon>Neognathae</taxon>
        <taxon>Neoaves</taxon>
        <taxon>Aequornithes</taxon>
        <taxon>Pelecaniformes</taxon>
        <taxon>Ardeidae</taxon>
        <taxon>Egretta</taxon>
    </lineage>
</organism>
<reference evidence="2 3" key="1">
    <citation type="submission" date="2014-04" db="EMBL/GenBank/DDBJ databases">
        <title>Genome evolution of avian class.</title>
        <authorList>
            <person name="Zhang G."/>
            <person name="Li C."/>
        </authorList>
    </citation>
    <scope>NUCLEOTIDE SEQUENCE [LARGE SCALE GENOMIC DNA]</scope>
    <source>
        <strain evidence="2">BGI_Z169</strain>
    </source>
</reference>
<name>A0A091J1J9_EGRGA</name>
<proteinExistence type="predicted"/>
<evidence type="ECO:0000313" key="2">
    <source>
        <dbReference type="EMBL" id="KFP14849.1"/>
    </source>
</evidence>
<accession>A0A091J1J9</accession>
<dbReference type="EMBL" id="KK501437">
    <property type="protein sequence ID" value="KFP14849.1"/>
    <property type="molecule type" value="Genomic_DNA"/>
</dbReference>
<feature type="non-terminal residue" evidence="2">
    <location>
        <position position="122"/>
    </location>
</feature>